<gene>
    <name evidence="9" type="ORF">IHV77_06705</name>
</gene>
<dbReference type="InterPro" id="IPR006914">
    <property type="entry name" value="VENN_dom"/>
</dbReference>
<feature type="domain" description="Type VII secretion system protein EssD-like" evidence="7">
    <location>
        <begin position="879"/>
        <end position="971"/>
    </location>
</feature>
<keyword evidence="3" id="KW-1266">Target cell cytoplasm</keyword>
<evidence type="ECO:0000313" key="10">
    <source>
        <dbReference type="Proteomes" id="UP000663069"/>
    </source>
</evidence>
<dbReference type="Pfam" id="PF13930">
    <property type="entry name" value="Endonuclea_NS_2"/>
    <property type="match status" value="1"/>
</dbReference>
<dbReference type="InterPro" id="IPR044927">
    <property type="entry name" value="Endonuclea_NS_2"/>
</dbReference>
<keyword evidence="5" id="KW-0175">Coiled coil</keyword>
<feature type="domain" description="DUF6862" evidence="8">
    <location>
        <begin position="645"/>
        <end position="712"/>
    </location>
</feature>
<evidence type="ECO:0000259" key="8">
    <source>
        <dbReference type="Pfam" id="PF21726"/>
    </source>
</evidence>
<keyword evidence="2" id="KW-0800">Toxin</keyword>
<name>A0ABX6UUH6_9PAST</name>
<proteinExistence type="predicted"/>
<comment type="subcellular location">
    <subcellularLocation>
        <location evidence="1">Target cell</location>
        <location evidence="1">Target cell cytoplasm</location>
    </subcellularLocation>
</comment>
<evidence type="ECO:0000256" key="1">
    <source>
        <dbReference type="ARBA" id="ARBA00004219"/>
    </source>
</evidence>
<feature type="coiled-coil region" evidence="5">
    <location>
        <begin position="451"/>
        <end position="498"/>
    </location>
</feature>
<evidence type="ECO:0000259" key="6">
    <source>
        <dbReference type="Pfam" id="PF04829"/>
    </source>
</evidence>
<protein>
    <submittedName>
        <fullName evidence="9">Hemagglutinin repeat-containing protein</fullName>
    </submittedName>
</protein>
<sequence>MGIKIGFEVAHNIIKNAFSNKEANERVKAAQALGVAAKAYSTYANAANGGALLRVEAGTGYSHSRERVESKQAEAQGNQLNAQHIHIQSRRGDIQAKQTDFTSRDAEGKRLADSSIHLNAAKNLVLESGQSTATQKGRQQSSGVEVGAGAAIGAQTGVYVYVQGGFTNAKQDERHLIQNNSHLDSESIRLKSGGNTTLSGAVAKGKAIHTEVGGTLKIESRQDEHHSKSSSAGAGGRIQVALGTAWGGSGYGNASSGNSSSKQVVEQSGLFAEEGGYHINANHVALKGGAIASTNPNNSELRTNSLTFSDIKNESQSRAVSGSISASANLNKLGGVEAKTDEEAKQQAKIAKLTGTPQSNGINPTIPLYASESDSSVTKATLTEGKIILNKDSQPTETTAKALGINTELSQANAQTKTTFDIKQKLKEQQVIAGAVGNMSEAVTTYSEQKQKEAQEEVKKAEKALTKAKTEKVSKEELSNLTHEYNQAKAEAESWQTGGSSKRKLDAAVMTLGTILSGGSAGEATISALSPELNAKIHEYTQDSKMVNLLAHATLSALEAKASGGNALAGAASGVAGEASAMLLAEAVFNKTASQLTEEERNLLSLAGQLSGALAGNTIGSNTASTLQGMATAKSAVENNYLSAQEAARKRDLELKARNGTISQSEQEELSAIHRKDVESDKALILACEGSPLSSECNIERKKLERDKFSYSGAEYTPVYGYPSYTKYTDIYSQDYDKVANFSERYDVLKNAKAKADTDFYRYTGIDPNWFGRADVANNVVASVAGVKLSGTQADKAYQPLPKGVNSNEKLPIVGKATGYKTVKVDFNKSIIKGSDESYIVNNLEANTNYKLSNGTAFKTNNYGYVEEISYSPIDVKMPRDKRQTQVGKEGLPTDVGGHIQACSQGGTCDRYNLFPQDANFNNSAYKVYFENVVGRALKEGKIVHVNTKFTRNDPSSSRPDKLKVSFEIDGRKFTNEFKNEAGVKK</sequence>
<dbReference type="Pfam" id="PF21726">
    <property type="entry name" value="DUF6862"/>
    <property type="match status" value="1"/>
</dbReference>
<dbReference type="Pfam" id="PF13332">
    <property type="entry name" value="Fil_haemagg_2"/>
    <property type="match status" value="1"/>
</dbReference>
<accession>A0ABX6UUH6</accession>
<dbReference type="InterPro" id="IPR025157">
    <property type="entry name" value="Hemagglutinin_rpt"/>
</dbReference>
<evidence type="ECO:0000256" key="5">
    <source>
        <dbReference type="SAM" id="Coils"/>
    </source>
</evidence>
<reference evidence="9 10" key="1">
    <citation type="submission" date="2020-10" db="EMBL/GenBank/DDBJ databases">
        <title>Genome Sequencing of Rodentibacter spp. strain DSM111151.</title>
        <authorList>
            <person name="Benga L."/>
            <person name="Lautwein T."/>
        </authorList>
    </citation>
    <scope>NUCLEOTIDE SEQUENCE [LARGE SCALE GENOMIC DNA]</scope>
    <source>
        <strain evidence="9 10">DSM 111151</strain>
    </source>
</reference>
<keyword evidence="10" id="KW-1185">Reference proteome</keyword>
<keyword evidence="4" id="KW-0843">Virulence</keyword>
<dbReference type="Proteomes" id="UP000663069">
    <property type="component" value="Chromosome"/>
</dbReference>
<evidence type="ECO:0000256" key="4">
    <source>
        <dbReference type="ARBA" id="ARBA00023026"/>
    </source>
</evidence>
<dbReference type="EMBL" id="CP063056">
    <property type="protein sequence ID" value="QPB41635.1"/>
    <property type="molecule type" value="Genomic_DNA"/>
</dbReference>
<dbReference type="InterPro" id="IPR049271">
    <property type="entry name" value="DUF6862"/>
</dbReference>
<evidence type="ECO:0000259" key="7">
    <source>
        <dbReference type="Pfam" id="PF13930"/>
    </source>
</evidence>
<evidence type="ECO:0000313" key="9">
    <source>
        <dbReference type="EMBL" id="QPB41635.1"/>
    </source>
</evidence>
<feature type="domain" description="VENN motif-containing" evidence="6">
    <location>
        <begin position="594"/>
        <end position="643"/>
    </location>
</feature>
<evidence type="ECO:0000256" key="2">
    <source>
        <dbReference type="ARBA" id="ARBA00022656"/>
    </source>
</evidence>
<dbReference type="Pfam" id="PF04829">
    <property type="entry name" value="PT-VENN"/>
    <property type="match status" value="1"/>
</dbReference>
<dbReference type="RefSeq" id="WP_194811233.1">
    <property type="nucleotide sequence ID" value="NZ_CP063056.1"/>
</dbReference>
<organism evidence="9 10">
    <name type="scientific">Rodentibacter haemolyticus</name>
    <dbReference type="NCBI Taxonomy" id="2778911"/>
    <lineage>
        <taxon>Bacteria</taxon>
        <taxon>Pseudomonadati</taxon>
        <taxon>Pseudomonadota</taxon>
        <taxon>Gammaproteobacteria</taxon>
        <taxon>Pasteurellales</taxon>
        <taxon>Pasteurellaceae</taxon>
        <taxon>Rodentibacter</taxon>
    </lineage>
</organism>
<evidence type="ECO:0000256" key="3">
    <source>
        <dbReference type="ARBA" id="ARBA00022913"/>
    </source>
</evidence>